<dbReference type="PANTHER" id="PTHR47435">
    <property type="entry name" value="KELCH REPEAT PROTEIN (AFU_ORTHOLOGUE AFUA_5G12780)"/>
    <property type="match status" value="1"/>
</dbReference>
<organism evidence="8 9">
    <name type="scientific">Hymenoscyphus albidus</name>
    <dbReference type="NCBI Taxonomy" id="595503"/>
    <lineage>
        <taxon>Eukaryota</taxon>
        <taxon>Fungi</taxon>
        <taxon>Dikarya</taxon>
        <taxon>Ascomycota</taxon>
        <taxon>Pezizomycotina</taxon>
        <taxon>Leotiomycetes</taxon>
        <taxon>Helotiales</taxon>
        <taxon>Helotiaceae</taxon>
        <taxon>Hymenoscyphus</taxon>
    </lineage>
</organism>
<feature type="compositionally biased region" description="Low complexity" evidence="4">
    <location>
        <begin position="566"/>
        <end position="576"/>
    </location>
</feature>
<evidence type="ECO:0000256" key="4">
    <source>
        <dbReference type="SAM" id="MobiDB-lite"/>
    </source>
</evidence>
<evidence type="ECO:0000313" key="8">
    <source>
        <dbReference type="EMBL" id="CAG8979606.1"/>
    </source>
</evidence>
<dbReference type="GO" id="GO:0019760">
    <property type="term" value="P:glucosinolate metabolic process"/>
    <property type="evidence" value="ECO:0007669"/>
    <property type="project" value="UniProtKB-ARBA"/>
</dbReference>
<dbReference type="AlphaFoldDB" id="A0A9N9QA16"/>
<feature type="compositionally biased region" description="Polar residues" evidence="4">
    <location>
        <begin position="628"/>
        <end position="638"/>
    </location>
</feature>
<evidence type="ECO:0000259" key="7">
    <source>
        <dbReference type="Pfam" id="PF24981"/>
    </source>
</evidence>
<dbReference type="Pfam" id="PF24981">
    <property type="entry name" value="Beta-prop_ATRN-LZTR1"/>
    <property type="match status" value="1"/>
</dbReference>
<dbReference type="EMBL" id="CAJVRM010000324">
    <property type="protein sequence ID" value="CAG8979606.1"/>
    <property type="molecule type" value="Genomic_DNA"/>
</dbReference>
<feature type="region of interest" description="Disordered" evidence="4">
    <location>
        <begin position="504"/>
        <end position="524"/>
    </location>
</feature>
<evidence type="ECO:0000313" key="9">
    <source>
        <dbReference type="Proteomes" id="UP000701801"/>
    </source>
</evidence>
<dbReference type="OrthoDB" id="10251809at2759"/>
<keyword evidence="3" id="KW-0408">Iron</keyword>
<gene>
    <name evidence="8" type="ORF">HYALB_00013533</name>
</gene>
<feature type="region of interest" description="Disordered" evidence="4">
    <location>
        <begin position="566"/>
        <end position="644"/>
    </location>
</feature>
<keyword evidence="2" id="KW-0677">Repeat</keyword>
<sequence length="644" mass="69572">MVSTILGLMLVSVEVVMAQKNPKTDFCRRFGHQTAVVDKKLFLDGGQVNYNSIQENPTNVTNTFLSYHDLTTSPKGIEMPELFANLSKNASIPSLSGGSLWADAVNKYFYLFGGDNYASLPTSPQDVYRYDIINDHWNTMGPPTSDIKSVSWGAAVGASAIGSGFVYGGWLSNLSVAGWTGPPMATNSLIKYDMDKNQWSNITGPDKTGRAEGAMVYVPASDDGLLVHFGGVDVGPNGTQTPNPMNTIRIYDIRSTKWYNQPATGDVPPNRKRFCADSAWSADRTSYNIYLYGGLGFGDNGPGFDDMWILSLPSFQWINYYKSPAGAVSPHHSLSCNVVGGGQMLVIGGTFPITDSCDSPQTWGVHNADLGKVSGKAWNTYDPNITSYKVPPEVINVIGGSPLGGAKTTRPPNGWNAELEVYFQQNGSSTTRVPTRELPSDKQGSSGIKLASGAIAGISIGGAFLVASLIVGICFCIRRKKHRNQIQIVSPRPQPITKALPQVPKEHFSPQSQHSHPYRQKPALQSHHHLITAPEPVELYGSHYRMTTGYTKHEGLGMQKLEEAQAEAPAPLHYSRSPPPPPPPSSEPPALAPAPAASPNPSMYSTRMATGQRPERLGSPTAGLAPTYSRNGRGSRSPEQYYGP</sequence>
<protein>
    <recommendedName>
        <fullName evidence="7">Attractin/MKLN-like beta-propeller domain-containing protein</fullName>
    </recommendedName>
</protein>
<feature type="domain" description="Attractin/MKLN-like beta-propeller" evidence="7">
    <location>
        <begin position="24"/>
        <end position="294"/>
    </location>
</feature>
<dbReference type="Gene3D" id="2.120.10.80">
    <property type="entry name" value="Kelch-type beta propeller"/>
    <property type="match status" value="2"/>
</dbReference>
<keyword evidence="6" id="KW-0732">Signal</keyword>
<keyword evidence="5" id="KW-0472">Membrane</keyword>
<keyword evidence="1" id="KW-0880">Kelch repeat</keyword>
<feature type="signal peptide" evidence="6">
    <location>
        <begin position="1"/>
        <end position="18"/>
    </location>
</feature>
<feature type="chain" id="PRO_5040480000" description="Attractin/MKLN-like beta-propeller domain-containing protein" evidence="6">
    <location>
        <begin position="19"/>
        <end position="644"/>
    </location>
</feature>
<dbReference type="Proteomes" id="UP000701801">
    <property type="component" value="Unassembled WGS sequence"/>
</dbReference>
<keyword evidence="9" id="KW-1185">Reference proteome</keyword>
<evidence type="ECO:0000256" key="3">
    <source>
        <dbReference type="ARBA" id="ARBA00023004"/>
    </source>
</evidence>
<accession>A0A9N9QA16</accession>
<dbReference type="SUPFAM" id="SSF117281">
    <property type="entry name" value="Kelch motif"/>
    <property type="match status" value="1"/>
</dbReference>
<name>A0A9N9QA16_9HELO</name>
<evidence type="ECO:0000256" key="5">
    <source>
        <dbReference type="SAM" id="Phobius"/>
    </source>
</evidence>
<feature type="compositionally biased region" description="Pro residues" evidence="4">
    <location>
        <begin position="577"/>
        <end position="598"/>
    </location>
</feature>
<comment type="caution">
    <text evidence="8">The sequence shown here is derived from an EMBL/GenBank/DDBJ whole genome shotgun (WGS) entry which is preliminary data.</text>
</comment>
<dbReference type="InterPro" id="IPR056737">
    <property type="entry name" value="Beta-prop_ATRN-MKLN-like"/>
</dbReference>
<dbReference type="PANTHER" id="PTHR47435:SF4">
    <property type="entry name" value="KELCH REPEAT PROTEIN (AFU_ORTHOLOGUE AFUA_5G12780)"/>
    <property type="match status" value="1"/>
</dbReference>
<keyword evidence="5" id="KW-0812">Transmembrane</keyword>
<evidence type="ECO:0000256" key="1">
    <source>
        <dbReference type="ARBA" id="ARBA00022441"/>
    </source>
</evidence>
<reference evidence="8" key="1">
    <citation type="submission" date="2021-07" db="EMBL/GenBank/DDBJ databases">
        <authorList>
            <person name="Durling M."/>
        </authorList>
    </citation>
    <scope>NUCLEOTIDE SEQUENCE</scope>
</reference>
<feature type="transmembrane region" description="Helical" evidence="5">
    <location>
        <begin position="450"/>
        <end position="477"/>
    </location>
</feature>
<proteinExistence type="predicted"/>
<dbReference type="InterPro" id="IPR015915">
    <property type="entry name" value="Kelch-typ_b-propeller"/>
</dbReference>
<evidence type="ECO:0000256" key="6">
    <source>
        <dbReference type="SAM" id="SignalP"/>
    </source>
</evidence>
<keyword evidence="5" id="KW-1133">Transmembrane helix</keyword>
<evidence type="ECO:0000256" key="2">
    <source>
        <dbReference type="ARBA" id="ARBA00022737"/>
    </source>
</evidence>